<evidence type="ECO:0000313" key="3">
    <source>
        <dbReference type="Proteomes" id="UP000481858"/>
    </source>
</evidence>
<evidence type="ECO:0000313" key="2">
    <source>
        <dbReference type="EMBL" id="KAF2963385.1"/>
    </source>
</evidence>
<name>A0A7C8ILH6_9PEZI</name>
<dbReference type="PANTHER" id="PTHR34693">
    <property type="entry name" value="PROTEIN PAR32"/>
    <property type="match status" value="1"/>
</dbReference>
<evidence type="ECO:0000256" key="1">
    <source>
        <dbReference type="SAM" id="MobiDB-lite"/>
    </source>
</evidence>
<feature type="region of interest" description="Disordered" evidence="1">
    <location>
        <begin position="1"/>
        <end position="109"/>
    </location>
</feature>
<protein>
    <submittedName>
        <fullName evidence="2">Uncharacterized protein</fullName>
    </submittedName>
</protein>
<gene>
    <name evidence="2" type="ORF">GQX73_g10192</name>
</gene>
<dbReference type="Proteomes" id="UP000481858">
    <property type="component" value="Unassembled WGS sequence"/>
</dbReference>
<proteinExistence type="predicted"/>
<dbReference type="EMBL" id="WUBL01000208">
    <property type="protein sequence ID" value="KAF2963385.1"/>
    <property type="molecule type" value="Genomic_DNA"/>
</dbReference>
<organism evidence="2 3">
    <name type="scientific">Xylaria multiplex</name>
    <dbReference type="NCBI Taxonomy" id="323545"/>
    <lineage>
        <taxon>Eukaryota</taxon>
        <taxon>Fungi</taxon>
        <taxon>Dikarya</taxon>
        <taxon>Ascomycota</taxon>
        <taxon>Pezizomycotina</taxon>
        <taxon>Sordariomycetes</taxon>
        <taxon>Xylariomycetidae</taxon>
        <taxon>Xylariales</taxon>
        <taxon>Xylariaceae</taxon>
        <taxon>Xylaria</taxon>
    </lineage>
</organism>
<dbReference type="InParanoid" id="A0A7C8ILH6"/>
<dbReference type="InterPro" id="IPR022024">
    <property type="entry name" value="DUF3602"/>
</dbReference>
<dbReference type="OrthoDB" id="2537432at2759"/>
<comment type="caution">
    <text evidence="2">The sequence shown here is derived from an EMBL/GenBank/DDBJ whole genome shotgun (WGS) entry which is preliminary data.</text>
</comment>
<dbReference type="AlphaFoldDB" id="A0A7C8ILH6"/>
<sequence length="147" mass="14908">MSGPEVSHGRGGAGNINPDSTEYVDGEIVRQGEVGTHGDGAYSTGRGAQCPNSSTPKADPSRLPVQIGAANIADKETPAAPRADKDVVPAEAVRPSVDGDFHTGRGGAANVVHSKEEGGAAAATATKAPNQGLADKLKHKIFGVFKK</sequence>
<keyword evidence="3" id="KW-1185">Reference proteome</keyword>
<dbReference type="PANTHER" id="PTHR34693:SF3">
    <property type="match status" value="1"/>
</dbReference>
<dbReference type="Pfam" id="PF12223">
    <property type="entry name" value="DUF3602"/>
    <property type="match status" value="2"/>
</dbReference>
<feature type="compositionally biased region" description="Basic and acidic residues" evidence="1">
    <location>
        <begin position="73"/>
        <end position="88"/>
    </location>
</feature>
<reference evidence="2 3" key="1">
    <citation type="submission" date="2019-12" db="EMBL/GenBank/DDBJ databases">
        <title>Draft genome sequence of the ascomycete Xylaria multiplex DSM 110363.</title>
        <authorList>
            <person name="Buettner E."/>
            <person name="Kellner H."/>
        </authorList>
    </citation>
    <scope>NUCLEOTIDE SEQUENCE [LARGE SCALE GENOMIC DNA]</scope>
    <source>
        <strain evidence="2 3">DSM 110363</strain>
    </source>
</reference>
<dbReference type="InterPro" id="IPR053203">
    <property type="entry name" value="Cisplatin_resist-associated"/>
</dbReference>
<accession>A0A7C8ILH6</accession>